<organism evidence="2 3">
    <name type="scientific">Streptococcus oralis subsp. dentisani</name>
    <dbReference type="NCBI Taxonomy" id="1458253"/>
    <lineage>
        <taxon>Bacteria</taxon>
        <taxon>Bacillati</taxon>
        <taxon>Bacillota</taxon>
        <taxon>Bacilli</taxon>
        <taxon>Lactobacillales</taxon>
        <taxon>Streptococcaceae</taxon>
        <taxon>Streptococcus</taxon>
    </lineage>
</organism>
<keyword evidence="1" id="KW-0812">Transmembrane</keyword>
<sequence length="169" mass="19294">MQHQNAEITSELAGGMDVTVSEEGQLKLADDYPDCLNKSILRFEDQASLVYGSVRAITSEQINEIFGEFFFIGIFLFIIFMVGAVLIIHYKQISEGYEDHERFIILKRVGPDQKQIKQTINKQILTVFFLPVIFAFLHLAFSYHMLSLILKVIEVVDATMMLTIILPIC</sequence>
<gene>
    <name evidence="2" type="ORF">B7708_00890</name>
</gene>
<keyword evidence="1" id="KW-1133">Transmembrane helix</keyword>
<dbReference type="Proteomes" id="UP000193780">
    <property type="component" value="Unassembled WGS sequence"/>
</dbReference>
<evidence type="ECO:0008006" key="4">
    <source>
        <dbReference type="Google" id="ProtNLM"/>
    </source>
</evidence>
<name>A0A1X1J4F5_STROR</name>
<evidence type="ECO:0000313" key="3">
    <source>
        <dbReference type="Proteomes" id="UP000193780"/>
    </source>
</evidence>
<evidence type="ECO:0000256" key="1">
    <source>
        <dbReference type="SAM" id="Phobius"/>
    </source>
</evidence>
<proteinExistence type="predicted"/>
<feature type="transmembrane region" description="Helical" evidence="1">
    <location>
        <begin position="124"/>
        <end position="143"/>
    </location>
</feature>
<dbReference type="AlphaFoldDB" id="A0A1X1J4F5"/>
<protein>
    <recommendedName>
        <fullName evidence="4">ABC transporter permease protein</fullName>
    </recommendedName>
</protein>
<reference evidence="2 3" key="1">
    <citation type="journal article" date="2016" name="Eur. J. Clin. Microbiol. Infect. Dis.">
        <title>Whole genome sequencing as a tool for phylogenetic analysis of clinical strains of Mitis group streptococci.</title>
        <authorList>
            <person name="Rasmussen L.H."/>
            <person name="Dargis R."/>
            <person name="Hojholt K."/>
            <person name="Christensen J.J."/>
            <person name="Skovgaard O."/>
            <person name="Justesen U.S."/>
            <person name="Rosenvinge F.S."/>
            <person name="Moser C."/>
            <person name="Lukjancenko O."/>
            <person name="Rasmussen S."/>
            <person name="Nielsen X.C."/>
        </authorList>
    </citation>
    <scope>NUCLEOTIDE SEQUENCE [LARGE SCALE GENOMIC DNA]</scope>
    <source>
        <strain evidence="2 3">RH_9883_08</strain>
    </source>
</reference>
<dbReference type="EMBL" id="NCUX01000026">
    <property type="protein sequence ID" value="ORO80195.1"/>
    <property type="molecule type" value="Genomic_DNA"/>
</dbReference>
<feature type="transmembrane region" description="Helical" evidence="1">
    <location>
        <begin position="69"/>
        <end position="88"/>
    </location>
</feature>
<dbReference type="RefSeq" id="WP_004245951.1">
    <property type="nucleotide sequence ID" value="NZ_NCUX01000026.1"/>
</dbReference>
<dbReference type="InterPro" id="IPR052536">
    <property type="entry name" value="ABC-4_Integral_Memb_Prot"/>
</dbReference>
<dbReference type="PANTHER" id="PTHR46795">
    <property type="entry name" value="ABC TRANSPORTER PERMEASE-RELATED-RELATED"/>
    <property type="match status" value="1"/>
</dbReference>
<accession>A0A1X1J4F5</accession>
<keyword evidence="1" id="KW-0472">Membrane</keyword>
<dbReference type="PANTHER" id="PTHR46795:SF3">
    <property type="entry name" value="ABC TRANSPORTER PERMEASE"/>
    <property type="match status" value="1"/>
</dbReference>
<comment type="caution">
    <text evidence="2">The sequence shown here is derived from an EMBL/GenBank/DDBJ whole genome shotgun (WGS) entry which is preliminary data.</text>
</comment>
<evidence type="ECO:0000313" key="2">
    <source>
        <dbReference type="EMBL" id="ORO80195.1"/>
    </source>
</evidence>